<dbReference type="Proteomes" id="UP000634011">
    <property type="component" value="Unassembled WGS sequence"/>
</dbReference>
<name>A0A923HEE9_9BURK</name>
<gene>
    <name evidence="1" type="ORF">H8K32_00065</name>
</gene>
<reference evidence="1" key="1">
    <citation type="submission" date="2020-08" db="EMBL/GenBank/DDBJ databases">
        <title>Novel species isolated from subtropical streams in China.</title>
        <authorList>
            <person name="Lu H."/>
        </authorList>
    </citation>
    <scope>NUCLEOTIDE SEQUENCE</scope>
    <source>
        <strain evidence="1">KACC 12607</strain>
    </source>
</reference>
<proteinExistence type="predicted"/>
<dbReference type="NCBIfam" id="TIGR01634">
    <property type="entry name" value="tail_P2_I"/>
    <property type="match status" value="1"/>
</dbReference>
<dbReference type="AlphaFoldDB" id="A0A923HEE9"/>
<dbReference type="EMBL" id="JACOFV010000001">
    <property type="protein sequence ID" value="MBC3860480.1"/>
    <property type="molecule type" value="Genomic_DNA"/>
</dbReference>
<dbReference type="InterPro" id="IPR006521">
    <property type="entry name" value="Tail_protein_I"/>
</dbReference>
<comment type="caution">
    <text evidence="1">The sequence shown here is derived from an EMBL/GenBank/DDBJ whole genome shotgun (WGS) entry which is preliminary data.</text>
</comment>
<keyword evidence="2" id="KW-1185">Reference proteome</keyword>
<accession>A0A923HEE9</accession>
<dbReference type="Pfam" id="PF09684">
    <property type="entry name" value="Tail_P2_I"/>
    <property type="match status" value="1"/>
</dbReference>
<evidence type="ECO:0000313" key="2">
    <source>
        <dbReference type="Proteomes" id="UP000634011"/>
    </source>
</evidence>
<evidence type="ECO:0000313" key="1">
    <source>
        <dbReference type="EMBL" id="MBC3860480.1"/>
    </source>
</evidence>
<protein>
    <submittedName>
        <fullName evidence="1">Phage tail protein I</fullName>
    </submittedName>
</protein>
<organism evidence="1 2">
    <name type="scientific">Undibacterium jejuense</name>
    <dbReference type="NCBI Taxonomy" id="1344949"/>
    <lineage>
        <taxon>Bacteria</taxon>
        <taxon>Pseudomonadati</taxon>
        <taxon>Pseudomonadota</taxon>
        <taxon>Betaproteobacteria</taxon>
        <taxon>Burkholderiales</taxon>
        <taxon>Oxalobacteraceae</taxon>
        <taxon>Undibacterium</taxon>
    </lineage>
</organism>
<sequence length="249" mass="27324">MSDLANSLNLLPPNRSPLEVATATVCVPKVDASVVTRLWNAELCPSNLLPWLAWATSVDEWDDRWDESTQRQAIAASLATHRKKGTVWAVKKALSVVNITTELLEWWQQQPLAAPYTFALTAWVTSSQHAHEAVLDRDLYERIKRIVDQAKPVRASYYFKVGALFDQTNLGFAQVQQAIACSRNGGTVQAVQTTTPAQLACVANVKQINAVASYMATPVAVQLGAQINSLRLASTVKPLSVLRVAMEVQ</sequence>
<dbReference type="RefSeq" id="WP_186910430.1">
    <property type="nucleotide sequence ID" value="NZ_JACOFV010000001.1"/>
</dbReference>